<keyword evidence="2" id="KW-1185">Reference proteome</keyword>
<dbReference type="EMBL" id="PPSL01000003">
    <property type="protein sequence ID" value="PQJ10494.1"/>
    <property type="molecule type" value="Genomic_DNA"/>
</dbReference>
<sequence>MISYGQTYKFPTSEESVILNGNQIAMAGSLPLAPITVRCKDWGFFSSPSFSDWRQHHKYKSCTNNVVFKVNEMDMHSSHSALVEYTYRLTYRLVGFTNPDDTVSAAFQVVNEDTLTISYNSSSSNQPYQNINLKKYSGFYKMVLTVNQIYKDDGVGGLIIADFTDPLYRNFEIEGQIVTQVYDKDQYGSGGTATPPVVSVVPNIAARYLDVSWLLSSSPVSPIGYELEWAFADDYNVSLPAGTLSPMPMASLQYNFKKNGTRVWLDTNNYRIPLTYPRGYVVYRVRPVRPDSLLFKYPVYGDWSCSMADNDDIGGAYWGCGLSGVYYLADAYMHDSLNWQYTISFSEGGRFKHVGSFFDGLLKNRQSITRFNSDLNKLIVTNNIYDYEGRSSIQTWPAPTLSPSFSYLHNVDLNSLTTQPYKAQDFDSGLAVCSNLLIPPLASSALASHYYSPLNLDPDSLVHPWQKYVPDAEGYPFIQTVYEPGYADRVKAQGGAGPTLQVGDSNYLANYYVGPGQKKLNSLFGPNIGWSSFYNMTVSRDANKQLSMSIKDYEGHMVASALIGQGPDSSDHAIITDNLPASQRFNRDLLLPATPNQAIDTTNGTRIADADYFNEAQGDDSLLYDYSLIPYPVCASQNIAVKAHLRSYISDKCGNLLFDHVTDFGDNGMVAAAPINYSVVAGSFSADIAPYHVQKKLSYYPSDISDAVDSFMKYGNCFRTKEDFIRSSVTGTNFPCTGVNNTDSTPCTKMKWDMMQQLFPGAVYGQYYYKGSKLKGTDNSIFSPINCLNDSMHVTMYHQHIDTVGYCIQPFGCANVHEWGTGFDGLTYNDHDPGDGIGSTLIGTIECGTLSSTLTPSATLTPSVTLTLEYSLRNPTVLERDFGACSVGSGTETVSGHLQVMHSSADIRLEDGYIHSLAAPYPVIGEIHSNSLYTGAWGTHGTSTITMNSVPITGNDMHFAWQGTLPHGQVINILTSLSTTVDYTYTTDTTYIPYTFSYATGFIDSNTCKYRYQDTCLVTSLKDTITVGGIFYNHLRTMSGDSFRMVYNAAITEGNYSIAEALLPLHPQYCELQNCFVDSFKKQMAAVPNWRAAQSMGLLKLEDLVAHDPLIPIMAASGMFPHPSDTLSTFGGGLIRLDTFVLINTYCAASDSVMFNQCATSMFRYEISHHLLVNDMVKDFYFKNLSNLYFAYRQNIINKLFFRGGTSCAHCADVRLDLDTATAVPPVPFGTDYTHPIDSSFVGPHSGWFAHIATLDTGDMHDSAIVFNYYIDTMMAHRSMDTIIAHLSNCIIGNTSIKTGIRNKLENIYSSGAAPMGNFTAEQILLAIRVGGATMNDLCNPYVITAGQFGNTSPSTVHDCNTAGYYRSIDSFLNNNTVKGLLQIPGVGTITLDPAHHHFHSLIATALGNNTACTLRSSLNLIRQLYEIDATTSAASGAGDTVKIFLHCPGNAYFFSGVGPFNITTSCINSNSALSSAAGLVNEYSFVADITRGGPAPDTCTMYGWVDSINTMGYSDNALAECIPCTQMKMLYKQFADTMARYGVNGADHPLYGTILANFMNGKLVKHFAADDYERFIQSCALADSLKMPVYGAGYANFTFTGALGMNGFITSLNSLNPSYDFSNSFRDSVSGALRIAVDLNNVPVPDLWRYKAFLNTYGASNVNQLFILSAPSSGTEAGFIYSDPAIAFSPADSNIIDTTYVKFRSIASRGIWQGDHFVPKKVYNVVAVSGAPAYAISRSISKLEAYFAEHYTAGAVFTACYQHTVDGDYYKSQKQALLAYTYSLQQLPPYQVLDSLRPANLIARIPSYTSYTAGYAANATDGATYTNLYLSNAGMSNRLYDTLQRIITLASSSAGYGYIFPTALVTPAYSMGAMDLDVYRNADHTYWYRYFSTGDSLFNVYISLPSYIPIALHPLYHVVSIAPAPGDSLNRCFTVGIRKGTDPTVLYATGRADFVISKSVQLDKILLGNFADSIANPADTFNNCERGNLLGAVSAGVFNYNNYRDSIKRAVRGNLTAYLARNTKEKLILSYMDHEFNLTLYGYDRAGNLVSTVPPAGSQPIAPVGTLLDDVDTARMNNTPAVSPAPVYNKINTYNYNSYDLVQQQNTIDGGKTRFFYDNAGRLVFSQNAKQAPDGYYTYNIYDQQNRLIETGESQLGCAYFDPHIIPLSGGGSSVPYCHYTYTTTVPAGGGMTMLAYLASPDPYLIYNINLVSYDTIAKFIRTRNRRDVVMTFYDTVAKKLETISGLDEQSNLRKRVTCVKYFESLTSLDKAYYNYSYATHYSYDMEGNVNMLVQDFPDLAAVKQQYKRVDYDYDVISGKVNMLSYNSMVRWPE</sequence>
<protein>
    <submittedName>
        <fullName evidence="1">Uncharacterized protein</fullName>
    </submittedName>
</protein>
<evidence type="ECO:0000313" key="2">
    <source>
        <dbReference type="Proteomes" id="UP000239872"/>
    </source>
</evidence>
<organism evidence="1 2">
    <name type="scientific">Flavipsychrobacter stenotrophus</name>
    <dbReference type="NCBI Taxonomy" id="2077091"/>
    <lineage>
        <taxon>Bacteria</taxon>
        <taxon>Pseudomonadati</taxon>
        <taxon>Bacteroidota</taxon>
        <taxon>Chitinophagia</taxon>
        <taxon>Chitinophagales</taxon>
        <taxon>Chitinophagaceae</taxon>
        <taxon>Flavipsychrobacter</taxon>
    </lineage>
</organism>
<proteinExistence type="predicted"/>
<gene>
    <name evidence="1" type="ORF">CJD36_010990</name>
</gene>
<accession>A0A2S7SUS6</accession>
<name>A0A2S7SUS6_9BACT</name>
<reference evidence="1 2" key="1">
    <citation type="submission" date="2018-01" db="EMBL/GenBank/DDBJ databases">
        <title>A novel member of the phylum Bacteroidetes isolated from glacier ice.</title>
        <authorList>
            <person name="Liu Q."/>
            <person name="Xin Y.-H."/>
        </authorList>
    </citation>
    <scope>NUCLEOTIDE SEQUENCE [LARGE SCALE GENOMIC DNA]</scope>
    <source>
        <strain evidence="1 2">RB1R16</strain>
    </source>
</reference>
<dbReference type="Proteomes" id="UP000239872">
    <property type="component" value="Unassembled WGS sequence"/>
</dbReference>
<evidence type="ECO:0000313" key="1">
    <source>
        <dbReference type="EMBL" id="PQJ10494.1"/>
    </source>
</evidence>
<comment type="caution">
    <text evidence="1">The sequence shown here is derived from an EMBL/GenBank/DDBJ whole genome shotgun (WGS) entry which is preliminary data.</text>
</comment>